<dbReference type="RefSeq" id="XP_070420117.1">
    <property type="nucleotide sequence ID" value="XM_070564016.1"/>
</dbReference>
<name>A0ABM4JVZ9_EQUPR</name>
<gene>
    <name evidence="2 3" type="primary">LOC103564925</name>
</gene>
<protein>
    <submittedName>
        <fullName evidence="2 3">Uncharacterized protein</fullName>
    </submittedName>
</protein>
<evidence type="ECO:0000313" key="1">
    <source>
        <dbReference type="Proteomes" id="UP001652662"/>
    </source>
</evidence>
<reference evidence="2 3" key="1">
    <citation type="submission" date="2025-05" db="UniProtKB">
        <authorList>
            <consortium name="RefSeq"/>
        </authorList>
    </citation>
    <scope>IDENTIFICATION</scope>
    <source>
        <tissue evidence="2 3">Blood</tissue>
    </source>
</reference>
<dbReference type="Proteomes" id="UP001652662">
    <property type="component" value="Chromosome 11"/>
</dbReference>
<keyword evidence="1" id="KW-1185">Reference proteome</keyword>
<organism evidence="1 3">
    <name type="scientific">Equus przewalskii</name>
    <name type="common">Przewalski's horse</name>
    <name type="synonym">Equus caballus przewalskii</name>
    <dbReference type="NCBI Taxonomy" id="9798"/>
    <lineage>
        <taxon>Eukaryota</taxon>
        <taxon>Metazoa</taxon>
        <taxon>Chordata</taxon>
        <taxon>Craniata</taxon>
        <taxon>Vertebrata</taxon>
        <taxon>Euteleostomi</taxon>
        <taxon>Mammalia</taxon>
        <taxon>Eutheria</taxon>
        <taxon>Laurasiatheria</taxon>
        <taxon>Perissodactyla</taxon>
        <taxon>Equidae</taxon>
        <taxon>Equus</taxon>
    </lineage>
</organism>
<dbReference type="RefSeq" id="XP_070420116.1">
    <property type="nucleotide sequence ID" value="XM_070564015.1"/>
</dbReference>
<evidence type="ECO:0000313" key="3">
    <source>
        <dbReference type="RefSeq" id="XP_070420117.1"/>
    </source>
</evidence>
<accession>A0ABM4JVZ9</accession>
<evidence type="ECO:0000313" key="2">
    <source>
        <dbReference type="RefSeq" id="XP_070420116.1"/>
    </source>
</evidence>
<sequence length="95" mass="10378">MEHPSPPGKRQKSGFYLQVVYNKLKKIRCCGTRDPGEGSPWAGIQVQLRNQSSGAVGLGSVLAIGWRLSSVPCRVDLSVGQLTTWQMASIRARSH</sequence>
<dbReference type="GeneID" id="103564925"/>
<proteinExistence type="predicted"/>